<reference evidence="1 2" key="2">
    <citation type="submission" date="2007-11" db="EMBL/GenBank/DDBJ databases">
        <authorList>
            <person name="Fulton L."/>
            <person name="Clifton S."/>
            <person name="Fulton B."/>
            <person name="Xu J."/>
            <person name="Minx P."/>
            <person name="Pepin K.H."/>
            <person name="Johnson M."/>
            <person name="Thiruvilangam P."/>
            <person name="Bhonagiri V."/>
            <person name="Nash W.E."/>
            <person name="Mardis E.R."/>
            <person name="Wilson R.K."/>
        </authorList>
    </citation>
    <scope>NUCLEOTIDE SEQUENCE [LARGE SCALE GENOMIC DNA]</scope>
    <source>
        <strain evidence="1 2">ATCC 43183</strain>
    </source>
</reference>
<dbReference type="EMBL" id="ABFZ02000023">
    <property type="protein sequence ID" value="EDS13330.1"/>
    <property type="molecule type" value="Genomic_DNA"/>
</dbReference>
<organism evidence="1 2">
    <name type="scientific">Bacteroides stercoris ATCC 43183</name>
    <dbReference type="NCBI Taxonomy" id="449673"/>
    <lineage>
        <taxon>Bacteria</taxon>
        <taxon>Pseudomonadati</taxon>
        <taxon>Bacteroidota</taxon>
        <taxon>Bacteroidia</taxon>
        <taxon>Bacteroidales</taxon>
        <taxon>Bacteroidaceae</taxon>
        <taxon>Bacteroides</taxon>
    </lineage>
</organism>
<dbReference type="HOGENOM" id="CLU_2033449_0_0_10"/>
<protein>
    <submittedName>
        <fullName evidence="1">Uncharacterized protein</fullName>
    </submittedName>
</protein>
<dbReference type="AlphaFoldDB" id="B0NVH9"/>
<name>B0NVH9_BACSE</name>
<dbReference type="Proteomes" id="UP000004713">
    <property type="component" value="Unassembled WGS sequence"/>
</dbReference>
<accession>B0NVH9</accession>
<sequence>MIEVYHVAQDMIGARLLGKQKTAARHAMPQRNGCHRKRPIFINQGGFFRLERVEEDFIGHLMIEECEHRRKKFFQTFGRMDMQVGRTPQEIKRGYQSQQPETVVAVQVGDEDTVQTREFEA</sequence>
<evidence type="ECO:0000313" key="1">
    <source>
        <dbReference type="EMBL" id="EDS13330.1"/>
    </source>
</evidence>
<proteinExistence type="predicted"/>
<dbReference type="eggNOG" id="ENOG5030NB1">
    <property type="taxonomic scope" value="Bacteria"/>
</dbReference>
<comment type="caution">
    <text evidence="1">The sequence shown here is derived from an EMBL/GenBank/DDBJ whole genome shotgun (WGS) entry which is preliminary data.</text>
</comment>
<gene>
    <name evidence="1" type="ORF">BACSTE_03509</name>
</gene>
<reference evidence="1 2" key="1">
    <citation type="submission" date="2007-11" db="EMBL/GenBank/DDBJ databases">
        <title>Draft genome sequence of Bacteroides stercoris(ATCC 43183).</title>
        <authorList>
            <person name="Sudarsanam P."/>
            <person name="Ley R."/>
            <person name="Guruge J."/>
            <person name="Turnbaugh P.J."/>
            <person name="Mahowald M."/>
            <person name="Liep D."/>
            <person name="Gordon J."/>
        </authorList>
    </citation>
    <scope>NUCLEOTIDE SEQUENCE [LARGE SCALE GENOMIC DNA]</scope>
    <source>
        <strain evidence="1 2">ATCC 43183</strain>
    </source>
</reference>
<evidence type="ECO:0000313" key="2">
    <source>
        <dbReference type="Proteomes" id="UP000004713"/>
    </source>
</evidence>